<dbReference type="Proteomes" id="UP001225316">
    <property type="component" value="Unassembled WGS sequence"/>
</dbReference>
<keyword evidence="10" id="KW-0175">Coiled coil</keyword>
<comment type="similarity">
    <text evidence="2 8">Belongs to the type II topoisomerase GyrA/ParC subunit family.</text>
</comment>
<comment type="subcellular location">
    <subcellularLocation>
        <location evidence="8">Cytoplasm</location>
    </subcellularLocation>
</comment>
<keyword evidence="4 8" id="KW-0067">ATP-binding</keyword>
<dbReference type="NCBIfam" id="NF004043">
    <property type="entry name" value="PRK05560.1"/>
    <property type="match status" value="1"/>
</dbReference>
<organism evidence="13 14">
    <name type="scientific">Thalassobacterium maritimum</name>
    <dbReference type="NCBI Taxonomy" id="3041265"/>
    <lineage>
        <taxon>Bacteria</taxon>
        <taxon>Pseudomonadati</taxon>
        <taxon>Verrucomicrobiota</taxon>
        <taxon>Opitutia</taxon>
        <taxon>Puniceicoccales</taxon>
        <taxon>Coraliomargaritaceae</taxon>
        <taxon>Thalassobacterium</taxon>
    </lineage>
</organism>
<keyword evidence="7 8" id="KW-0413">Isomerase</keyword>
<evidence type="ECO:0000256" key="8">
    <source>
        <dbReference type="HAMAP-Rule" id="MF_01897"/>
    </source>
</evidence>
<evidence type="ECO:0000256" key="9">
    <source>
        <dbReference type="PROSITE-ProRule" id="PRU01384"/>
    </source>
</evidence>
<evidence type="ECO:0000256" key="3">
    <source>
        <dbReference type="ARBA" id="ARBA00022741"/>
    </source>
</evidence>
<dbReference type="NCBIfam" id="NF004044">
    <property type="entry name" value="PRK05561.1"/>
    <property type="match status" value="1"/>
</dbReference>
<dbReference type="EC" id="5.6.2.2" evidence="8"/>
<name>A0ABU1AXG0_9BACT</name>
<dbReference type="PANTHER" id="PTHR43493:SF5">
    <property type="entry name" value="DNA GYRASE SUBUNIT A, CHLOROPLASTIC_MITOCHONDRIAL"/>
    <property type="match status" value="1"/>
</dbReference>
<dbReference type="InterPro" id="IPR013758">
    <property type="entry name" value="Topo_IIA_A/C_ab"/>
</dbReference>
<evidence type="ECO:0000256" key="7">
    <source>
        <dbReference type="ARBA" id="ARBA00023235"/>
    </source>
</evidence>
<evidence type="ECO:0000256" key="2">
    <source>
        <dbReference type="ARBA" id="ARBA00008263"/>
    </source>
</evidence>
<dbReference type="EMBL" id="JARXHW010000019">
    <property type="protein sequence ID" value="MDQ8207815.1"/>
    <property type="molecule type" value="Genomic_DNA"/>
</dbReference>
<comment type="miscellaneous">
    <text evidence="8">Few gyrases are as efficient as E.coli at forming negative supercoils. Not all organisms have 2 type II topoisomerases; in organisms with a single type II topoisomerase this enzyme also has to decatenate newly replicated chromosomes.</text>
</comment>
<dbReference type="Gene3D" id="2.120.10.90">
    <property type="entry name" value="DNA gyrase/topoisomerase IV, subunit A, C-terminal"/>
    <property type="match status" value="1"/>
</dbReference>
<accession>A0ABU1AXG0</accession>
<keyword evidence="6 8" id="KW-0238">DNA-binding</keyword>
<dbReference type="InterPro" id="IPR050220">
    <property type="entry name" value="Type_II_DNA_Topoisomerases"/>
</dbReference>
<sequence>MSEELTPHNPEHTRPEGTSIIDIMQTAYIDYSMSVIVSRALPDARDGLKPVQRRILYAMLREGLLHNRPFDKCAGVVGEVLKNYHPHGDSSVYDTLVRLAQNWVMRYPLIIPQGNFGSIDGDSAAAYRYTECKLEGIAEDLLKDIDEDTVDFVPNYKESSTEPSVLPSALPNLLMNGSTGIAVGMTTNIPPHNLSEVIDAAVAIIDNPKIELDELIKIIPGPDFPGGGFIHGKSGIESYLKTGRGIVRTRGIAEVVENNGKEEIIISAIPYNVNRASLVIRIADLIKEKAIDGISDLRDESTETTRIVIELKRGAIPRVIINQLYKSTPLESSFGVILLALDNRRPKQMNIKEMLTCYIDHRRDVIYRRTAFRLRKAEARAHILEGYKIALDNMDDFVKIIRASKNREEAKQELMAKYPLSEIQTNAILELRLYQLTGMERGKIEEEYLALMAVIEELRSILESEQKLLMVIKDELAQMKDKYGNPRRSTILSIDGDLSMEDIIPNEGCMITVTHKGFMKRTSLDEYRSQKRGGKGVIGSGQYEDDFVEHLFTASTHDYIMFFMNNGRVYVEKVYNIPEGSRTAKGRAIANIIELQAGEKIAAMICVKDFNESDQRIVLATERGVTKKTLLSDYKNHRKGGLIGINIDEGDNLIGARLTTGNDDILLVTSNAQSIRFPETDLRDQGRATRGVRGIKLKTEKDKVVAIEIVNPSPTAEPAEGEEVEPKKLLLIAGANGLGKRTEFSDYRVQSRGGSGIIAIKSDKVAGALSVTEKDEIMMFTKKGQAVRSPINTVRVTGRAASGVKLVNLADKDELIGISKVIATEEDQSGEDTDLVEGTDADAVENAAPVTGEVIVAPESEAPESEAPESEAPTADEAPAADEAPQLDLFGEDSSDDSKE</sequence>
<keyword evidence="8" id="KW-0963">Cytoplasm</keyword>
<dbReference type="InterPro" id="IPR005743">
    <property type="entry name" value="GyrA"/>
</dbReference>
<protein>
    <recommendedName>
        <fullName evidence="8">DNA gyrase subunit A</fullName>
        <ecNumber evidence="8">5.6.2.2</ecNumber>
    </recommendedName>
</protein>
<dbReference type="Gene3D" id="3.30.1360.40">
    <property type="match status" value="1"/>
</dbReference>
<evidence type="ECO:0000256" key="4">
    <source>
        <dbReference type="ARBA" id="ARBA00022840"/>
    </source>
</evidence>
<dbReference type="InterPro" id="IPR002205">
    <property type="entry name" value="Topo_IIA_dom_A"/>
</dbReference>
<dbReference type="Pfam" id="PF00521">
    <property type="entry name" value="DNA_topoisoIV"/>
    <property type="match status" value="1"/>
</dbReference>
<keyword evidence="14" id="KW-1185">Reference proteome</keyword>
<gene>
    <name evidence="8 13" type="primary">gyrA</name>
    <name evidence="13" type="ORF">QEH52_09855</name>
</gene>
<feature type="domain" description="Topo IIA-type catalytic" evidence="12">
    <location>
        <begin position="41"/>
        <end position="503"/>
    </location>
</feature>
<keyword evidence="3 8" id="KW-0547">Nucleotide-binding</keyword>
<dbReference type="Gene3D" id="3.90.199.10">
    <property type="entry name" value="Topoisomerase II, domain 5"/>
    <property type="match status" value="1"/>
</dbReference>
<comment type="caution">
    <text evidence="13">The sequence shown here is derived from an EMBL/GenBank/DDBJ whole genome shotgun (WGS) entry which is preliminary data.</text>
</comment>
<dbReference type="PROSITE" id="PS52040">
    <property type="entry name" value="TOPO_IIA"/>
    <property type="match status" value="1"/>
</dbReference>
<dbReference type="InterPro" id="IPR035516">
    <property type="entry name" value="Gyrase/topoIV_suA_C"/>
</dbReference>
<dbReference type="Pfam" id="PF03989">
    <property type="entry name" value="DNA_gyraseA_C"/>
    <property type="match status" value="6"/>
</dbReference>
<dbReference type="Gene3D" id="1.10.268.10">
    <property type="entry name" value="Topoisomerase, domain 3"/>
    <property type="match status" value="1"/>
</dbReference>
<feature type="compositionally biased region" description="Low complexity" evidence="11">
    <location>
        <begin position="870"/>
        <end position="884"/>
    </location>
</feature>
<comment type="catalytic activity">
    <reaction evidence="1 8 9">
        <text>ATP-dependent breakage, passage and rejoining of double-stranded DNA.</text>
        <dbReference type="EC" id="5.6.2.2"/>
    </reaction>
</comment>
<proteinExistence type="inferred from homology"/>
<dbReference type="SMART" id="SM00434">
    <property type="entry name" value="TOP4c"/>
    <property type="match status" value="1"/>
</dbReference>
<dbReference type="InterPro" id="IPR013760">
    <property type="entry name" value="Topo_IIA-like_dom_sf"/>
</dbReference>
<evidence type="ECO:0000259" key="12">
    <source>
        <dbReference type="PROSITE" id="PS52040"/>
    </source>
</evidence>
<evidence type="ECO:0000256" key="1">
    <source>
        <dbReference type="ARBA" id="ARBA00000185"/>
    </source>
</evidence>
<feature type="short sequence motif" description="GyrA-box" evidence="8">
    <location>
        <begin position="530"/>
        <end position="536"/>
    </location>
</feature>
<evidence type="ECO:0000256" key="6">
    <source>
        <dbReference type="ARBA" id="ARBA00023125"/>
    </source>
</evidence>
<dbReference type="InterPro" id="IPR006691">
    <property type="entry name" value="GyrA/parC_rep"/>
</dbReference>
<keyword evidence="5 8" id="KW-0799">Topoisomerase</keyword>
<dbReference type="HAMAP" id="MF_01897">
    <property type="entry name" value="GyrA"/>
    <property type="match status" value="1"/>
</dbReference>
<reference evidence="13 14" key="1">
    <citation type="submission" date="2023-04" db="EMBL/GenBank/DDBJ databases">
        <title>A novel bacteria isolated from coastal sediment.</title>
        <authorList>
            <person name="Liu X.-J."/>
            <person name="Du Z.-J."/>
        </authorList>
    </citation>
    <scope>NUCLEOTIDE SEQUENCE [LARGE SCALE GENOMIC DNA]</scope>
    <source>
        <strain evidence="13 14">SDUM461003</strain>
    </source>
</reference>
<dbReference type="GO" id="GO:0003918">
    <property type="term" value="F:DNA topoisomerase type II (double strand cut, ATP-hydrolyzing) activity"/>
    <property type="evidence" value="ECO:0007669"/>
    <property type="project" value="UniProtKB-EC"/>
</dbReference>
<evidence type="ECO:0000313" key="13">
    <source>
        <dbReference type="EMBL" id="MDQ8207815.1"/>
    </source>
</evidence>
<feature type="active site" description="O-(5'-phospho-DNA)-tyrosine intermediate" evidence="8 9">
    <location>
        <position position="129"/>
    </location>
</feature>
<evidence type="ECO:0000256" key="5">
    <source>
        <dbReference type="ARBA" id="ARBA00023029"/>
    </source>
</evidence>
<feature type="compositionally biased region" description="Acidic residues" evidence="11">
    <location>
        <begin position="890"/>
        <end position="900"/>
    </location>
</feature>
<evidence type="ECO:0000256" key="10">
    <source>
        <dbReference type="SAM" id="Coils"/>
    </source>
</evidence>
<dbReference type="CDD" id="cd00187">
    <property type="entry name" value="TOP4c"/>
    <property type="match status" value="1"/>
</dbReference>
<dbReference type="NCBIfam" id="TIGR01063">
    <property type="entry name" value="gyrA"/>
    <property type="match status" value="1"/>
</dbReference>
<dbReference type="InterPro" id="IPR013757">
    <property type="entry name" value="Topo_IIA_A_a_sf"/>
</dbReference>
<feature type="coiled-coil region" evidence="10">
    <location>
        <begin position="455"/>
        <end position="482"/>
    </location>
</feature>
<comment type="subunit">
    <text evidence="8">Heterotetramer, composed of two GyrA and two GyrB chains. In the heterotetramer, GyrA contains the active site tyrosine that forms a transient covalent intermediate with DNA, while GyrB binds cofactors and catalyzes ATP hydrolysis.</text>
</comment>
<feature type="region of interest" description="Disordered" evidence="11">
    <location>
        <begin position="845"/>
        <end position="900"/>
    </location>
</feature>
<dbReference type="RefSeq" id="WP_308950111.1">
    <property type="nucleotide sequence ID" value="NZ_JARXHW010000019.1"/>
</dbReference>
<evidence type="ECO:0000313" key="14">
    <source>
        <dbReference type="Proteomes" id="UP001225316"/>
    </source>
</evidence>
<evidence type="ECO:0000256" key="11">
    <source>
        <dbReference type="SAM" id="MobiDB-lite"/>
    </source>
</evidence>
<dbReference type="SUPFAM" id="SSF56719">
    <property type="entry name" value="Type II DNA topoisomerase"/>
    <property type="match status" value="1"/>
</dbReference>
<dbReference type="PANTHER" id="PTHR43493">
    <property type="entry name" value="DNA GYRASE/TOPOISOMERASE SUBUNIT A"/>
    <property type="match status" value="1"/>
</dbReference>
<dbReference type="SUPFAM" id="SSF101904">
    <property type="entry name" value="GyrA/ParC C-terminal domain-like"/>
    <property type="match status" value="1"/>
</dbReference>
<comment type="function">
    <text evidence="8">A type II topoisomerase that negatively supercoils closed circular double-stranded (ds) DNA in an ATP-dependent manner to modulate DNA topology and maintain chromosomes in an underwound state. Negative supercoiling favors strand separation, and DNA replication, transcription, recombination and repair, all of which involve strand separation. Also able to catalyze the interconversion of other topological isomers of dsDNA rings, including catenanes and knotted rings. Type II topoisomerases break and join 2 DNA strands simultaneously in an ATP-dependent manner.</text>
</comment>